<gene>
    <name evidence="2" type="ORF">PKOR_06060</name>
</gene>
<evidence type="ECO:0000313" key="3">
    <source>
        <dbReference type="Proteomes" id="UP000033109"/>
    </source>
</evidence>
<feature type="transmembrane region" description="Helical" evidence="1">
    <location>
        <begin position="177"/>
        <end position="195"/>
    </location>
</feature>
<feature type="transmembrane region" description="Helical" evidence="1">
    <location>
        <begin position="20"/>
        <end position="41"/>
    </location>
</feature>
<feature type="transmembrane region" description="Helical" evidence="1">
    <location>
        <begin position="207"/>
        <end position="225"/>
    </location>
</feature>
<keyword evidence="1" id="KW-0472">Membrane</keyword>
<evidence type="ECO:0000313" key="2">
    <source>
        <dbReference type="EMBL" id="AKD02764.1"/>
    </source>
</evidence>
<dbReference type="InterPro" id="IPR007354">
    <property type="entry name" value="CruF-like"/>
</dbReference>
<organism evidence="2 3">
    <name type="scientific">Pontibacter korlensis</name>
    <dbReference type="NCBI Taxonomy" id="400092"/>
    <lineage>
        <taxon>Bacteria</taxon>
        <taxon>Pseudomonadati</taxon>
        <taxon>Bacteroidota</taxon>
        <taxon>Cytophagia</taxon>
        <taxon>Cytophagales</taxon>
        <taxon>Hymenobacteraceae</taxon>
        <taxon>Pontibacter</taxon>
    </lineage>
</organism>
<dbReference type="OrthoDB" id="9811293at2"/>
<name>A0A0E3ZFB5_9BACT</name>
<dbReference type="EMBL" id="CP009621">
    <property type="protein sequence ID" value="AKD02764.1"/>
    <property type="molecule type" value="Genomic_DNA"/>
</dbReference>
<feature type="transmembrane region" description="Helical" evidence="1">
    <location>
        <begin position="109"/>
        <end position="130"/>
    </location>
</feature>
<evidence type="ECO:0000256" key="1">
    <source>
        <dbReference type="SAM" id="Phobius"/>
    </source>
</evidence>
<sequence length="226" mass="25544">MPDTKIASVLTPLAQKYGKYALPVAVAILVIFHGVGFWGFLFSGRPEYFQELTPMNLLLTNALLFAFHRHWSVAFILFAVLVSAVGYFSEVLGVHTGLLFGDYAYGAALGLKVWEVPLLIGLNWLMLVYTTGHISNFIRLPWLVKALLGALLMVLLDIFIEPVAMQFDFWSWSGADIPLSNFIGWFMIATGLHVYFQKAPMYKENKLAPYVFLVQLLFFISIYSFL</sequence>
<protein>
    <recommendedName>
        <fullName evidence="4">Carotenoid biosynthesis protein</fullName>
    </recommendedName>
</protein>
<dbReference type="PANTHER" id="PTHR39419:SF1">
    <property type="entry name" value="SLL0814 PROTEIN"/>
    <property type="match status" value="1"/>
</dbReference>
<proteinExistence type="predicted"/>
<dbReference type="PATRIC" id="fig|400092.3.peg.1348"/>
<keyword evidence="1" id="KW-0812">Transmembrane</keyword>
<dbReference type="Pfam" id="PF04240">
    <property type="entry name" value="Caroten_synth"/>
    <property type="match status" value="1"/>
</dbReference>
<reference evidence="2 3" key="1">
    <citation type="journal article" date="2015" name="Sci. Rep.">
        <title>Unraveling adaptation of Pontibacter korlensis to radiation and infertility in desert through complete genome and comparative transcriptomic analysis.</title>
        <authorList>
            <person name="Dai J."/>
            <person name="Dai W."/>
            <person name="Qiu C."/>
            <person name="Yang Z."/>
            <person name="Zhang Y."/>
            <person name="Zhou M."/>
            <person name="Zhang L."/>
            <person name="Fang C."/>
            <person name="Gao Q."/>
            <person name="Yang Q."/>
            <person name="Li X."/>
            <person name="Wang Z."/>
            <person name="Wang Z."/>
            <person name="Jia Z."/>
            <person name="Chen X."/>
        </authorList>
    </citation>
    <scope>NUCLEOTIDE SEQUENCE [LARGE SCALE GENOMIC DNA]</scope>
    <source>
        <strain evidence="2 3">X14-1T</strain>
    </source>
</reference>
<dbReference type="PANTHER" id="PTHR39419">
    <property type="entry name" value="SLL0814 PROTEIN"/>
    <property type="match status" value="1"/>
</dbReference>
<dbReference type="KEGG" id="pko:PKOR_06060"/>
<evidence type="ECO:0008006" key="4">
    <source>
        <dbReference type="Google" id="ProtNLM"/>
    </source>
</evidence>
<dbReference type="Proteomes" id="UP000033109">
    <property type="component" value="Chromosome"/>
</dbReference>
<dbReference type="AlphaFoldDB" id="A0A0E3ZFB5"/>
<keyword evidence="3" id="KW-1185">Reference proteome</keyword>
<dbReference type="STRING" id="400092.PKOR_06060"/>
<accession>A0A0E3ZFB5</accession>
<feature type="transmembrane region" description="Helical" evidence="1">
    <location>
        <begin position="62"/>
        <end position="89"/>
    </location>
</feature>
<keyword evidence="1" id="KW-1133">Transmembrane helix</keyword>
<dbReference type="RefSeq" id="WP_046309704.1">
    <property type="nucleotide sequence ID" value="NZ_CBCSCY010000001.1"/>
</dbReference>
<dbReference type="HOGENOM" id="CLU_070738_2_0_10"/>
<feature type="transmembrane region" description="Helical" evidence="1">
    <location>
        <begin position="142"/>
        <end position="165"/>
    </location>
</feature>